<name>A0ABY8GTE0_9BURK</name>
<dbReference type="RefSeq" id="WP_268079163.1">
    <property type="nucleotide sequence ID" value="NZ_CP106885.1"/>
</dbReference>
<feature type="domain" description="Bacteriophage N4 adsorption protein A C-terminal" evidence="5">
    <location>
        <begin position="824"/>
        <end position="936"/>
    </location>
</feature>
<dbReference type="SUPFAM" id="SSF48452">
    <property type="entry name" value="TPR-like"/>
    <property type="match status" value="3"/>
</dbReference>
<feature type="compositionally biased region" description="Low complexity" evidence="3">
    <location>
        <begin position="122"/>
        <end position="156"/>
    </location>
</feature>
<evidence type="ECO:0000256" key="1">
    <source>
        <dbReference type="ARBA" id="ARBA00022737"/>
    </source>
</evidence>
<dbReference type="EMBL" id="CP121261">
    <property type="protein sequence ID" value="WFP07972.1"/>
    <property type="molecule type" value="Genomic_DNA"/>
</dbReference>
<keyword evidence="4" id="KW-0732">Signal</keyword>
<accession>A0ABY8GTE0</accession>
<keyword evidence="2" id="KW-0802">TPR repeat</keyword>
<feature type="region of interest" description="Disordered" evidence="3">
    <location>
        <begin position="118"/>
        <end position="168"/>
    </location>
</feature>
<evidence type="ECO:0000256" key="3">
    <source>
        <dbReference type="SAM" id="MobiDB-lite"/>
    </source>
</evidence>
<evidence type="ECO:0000313" key="7">
    <source>
        <dbReference type="Proteomes" id="UP001214170"/>
    </source>
</evidence>
<reference evidence="6 7" key="1">
    <citation type="submission" date="2023-03" db="EMBL/GenBank/DDBJ databases">
        <title>Achromobacter spanius LIG8.</title>
        <authorList>
            <person name="Shrestha S."/>
        </authorList>
    </citation>
    <scope>NUCLEOTIDE SEQUENCE [LARGE SCALE GENOMIC DNA]</scope>
    <source>
        <strain evidence="6 7">LIG8</strain>
    </source>
</reference>
<dbReference type="PANTHER" id="PTHR44858:SF1">
    <property type="entry name" value="UDP-N-ACETYLGLUCOSAMINE--PEPTIDE N-ACETYLGLUCOSAMINYLTRANSFERASE SPINDLY-RELATED"/>
    <property type="match status" value="1"/>
</dbReference>
<keyword evidence="1" id="KW-0677">Repeat</keyword>
<dbReference type="InterPro" id="IPR011990">
    <property type="entry name" value="TPR-like_helical_dom_sf"/>
</dbReference>
<dbReference type="InterPro" id="IPR025137">
    <property type="entry name" value="NfrA_C"/>
</dbReference>
<proteinExistence type="predicted"/>
<feature type="signal peptide" evidence="4">
    <location>
        <begin position="1"/>
        <end position="25"/>
    </location>
</feature>
<dbReference type="Proteomes" id="UP001214170">
    <property type="component" value="Chromosome"/>
</dbReference>
<keyword evidence="7" id="KW-1185">Reference proteome</keyword>
<sequence length="942" mass="100977">MTPLTRSLILSAALACVWTAPSATAQTAAKTEAPLEGAAYRFAEEAYKNFDAGKYELAAQQAESAIVLRPDVERLHLLLIYALQKQGKMKEAEQAATNAVKEGVDTPALRQARANLRPAPSPAVTPVTPTATITTPATTSTTTPPTTATSTAKPTATPTPPASRPASAYSRAYPIATRAYADYKRGDYAAAARGAEQAFRMDPKQGAWAMLWLDALEAQNQYAQAEAAADKAIALGAPNKKELATRRQTMNTRMAAKQADAAYQALSANRPDDAVPLARQAVALAPDTASHRLLLINALMLDDQLAAAEAAATDAITQDNGNATALVMRGYLRQRQGKTTLANADFDAALKQGLQDGAQRRNIRLLAADAALAAGENARALALLEPLGQQDNAADARIKRARSRPAVPATLTLGNYPAPVQDCRDTPAGTVCQLLPSDTAGNGGPAALAYAAYAREEYAEAIAQARQAVAQEPENQEYQRLLTTTLAAGKGAELVEADQRMSKALEAQPDDPTLLMQRGYLYQRMRQPALALRDFEAARATGKAPPTVILDEGYARAGAGDKRGAVDNLKQAIDEADAGKLALTPQQRFDTRSGIGELSREWGGYVSAGYRGARPASSGLGGAAITVPGDAIFSTAEIFWRPADFMNSATQTFELYGRVSNTLYDNGGTTTGQTVADPCGGSIDVAETRNKGIAGFPTTIGSLGMRFTPSTDVGLTFGIERQFNLGTATRRGTFAPAPAALRCALNQTNQSPHYETTADNGAWLAYVTYGLYEGTTLRIDRPDWFTMEGYLQAGYSWQDMPAKFWLRDNVTGEDSEKVSGRMKRDQAFGAGELRVGRSYRMDAISDRLVLFPYAVVGADWLWNKNRASANFQGESFSVDQLGNGSSWSLGAGPGVNVRYWFREDHYNAPRSYLDLTTQYRFNIGGGSADRARGLFINLTLSY</sequence>
<dbReference type="Pfam" id="PF13283">
    <property type="entry name" value="NfrA_C"/>
    <property type="match status" value="1"/>
</dbReference>
<evidence type="ECO:0000256" key="4">
    <source>
        <dbReference type="SAM" id="SignalP"/>
    </source>
</evidence>
<dbReference type="InterPro" id="IPR019734">
    <property type="entry name" value="TPR_rpt"/>
</dbReference>
<dbReference type="PANTHER" id="PTHR44858">
    <property type="entry name" value="TETRATRICOPEPTIDE REPEAT PROTEIN 6"/>
    <property type="match status" value="1"/>
</dbReference>
<feature type="chain" id="PRO_5046408655" evidence="4">
    <location>
        <begin position="26"/>
        <end position="942"/>
    </location>
</feature>
<dbReference type="SMART" id="SM00028">
    <property type="entry name" value="TPR"/>
    <property type="match status" value="8"/>
</dbReference>
<gene>
    <name evidence="6" type="ORF">P8T11_27345</name>
</gene>
<dbReference type="Gene3D" id="1.25.40.10">
    <property type="entry name" value="Tetratricopeptide repeat domain"/>
    <property type="match status" value="3"/>
</dbReference>
<evidence type="ECO:0000256" key="2">
    <source>
        <dbReference type="ARBA" id="ARBA00022803"/>
    </source>
</evidence>
<protein>
    <submittedName>
        <fullName evidence="6">Tetratricopeptide repeat protein</fullName>
    </submittedName>
</protein>
<dbReference type="Pfam" id="PF13432">
    <property type="entry name" value="TPR_16"/>
    <property type="match status" value="3"/>
</dbReference>
<organism evidence="6 7">
    <name type="scientific">Achromobacter spanius</name>
    <dbReference type="NCBI Taxonomy" id="217203"/>
    <lineage>
        <taxon>Bacteria</taxon>
        <taxon>Pseudomonadati</taxon>
        <taxon>Pseudomonadota</taxon>
        <taxon>Betaproteobacteria</taxon>
        <taxon>Burkholderiales</taxon>
        <taxon>Alcaligenaceae</taxon>
        <taxon>Achromobacter</taxon>
    </lineage>
</organism>
<evidence type="ECO:0000259" key="5">
    <source>
        <dbReference type="Pfam" id="PF13283"/>
    </source>
</evidence>
<dbReference type="InterPro" id="IPR050498">
    <property type="entry name" value="Ycf3"/>
</dbReference>
<evidence type="ECO:0000313" key="6">
    <source>
        <dbReference type="EMBL" id="WFP07972.1"/>
    </source>
</evidence>